<evidence type="ECO:0000313" key="4">
    <source>
        <dbReference type="Proteomes" id="UP000318878"/>
    </source>
</evidence>
<proteinExistence type="predicted"/>
<protein>
    <recommendedName>
        <fullName evidence="5">LysM domain protein</fullName>
    </recommendedName>
</protein>
<accession>A0A5C5VA10</accession>
<evidence type="ECO:0000313" key="3">
    <source>
        <dbReference type="EMBL" id="TWT34810.1"/>
    </source>
</evidence>
<reference evidence="3 4" key="1">
    <citation type="submission" date="2019-02" db="EMBL/GenBank/DDBJ databases">
        <title>Deep-cultivation of Planctomycetes and their phenomic and genomic characterization uncovers novel biology.</title>
        <authorList>
            <person name="Wiegand S."/>
            <person name="Jogler M."/>
            <person name="Boedeker C."/>
            <person name="Pinto D."/>
            <person name="Vollmers J."/>
            <person name="Rivas-Marin E."/>
            <person name="Kohn T."/>
            <person name="Peeters S.H."/>
            <person name="Heuer A."/>
            <person name="Rast P."/>
            <person name="Oberbeckmann S."/>
            <person name="Bunk B."/>
            <person name="Jeske O."/>
            <person name="Meyerdierks A."/>
            <person name="Storesund J.E."/>
            <person name="Kallscheuer N."/>
            <person name="Luecker S."/>
            <person name="Lage O.M."/>
            <person name="Pohl T."/>
            <person name="Merkel B.J."/>
            <person name="Hornburger P."/>
            <person name="Mueller R.-W."/>
            <person name="Bruemmer F."/>
            <person name="Labrenz M."/>
            <person name="Spormann A.M."/>
            <person name="Op Den Camp H."/>
            <person name="Overmann J."/>
            <person name="Amann R."/>
            <person name="Jetten M.S.M."/>
            <person name="Mascher T."/>
            <person name="Medema M.H."/>
            <person name="Devos D.P."/>
            <person name="Kaster A.-K."/>
            <person name="Ovreas L."/>
            <person name="Rohde M."/>
            <person name="Galperin M.Y."/>
            <person name="Jogler C."/>
        </authorList>
    </citation>
    <scope>NUCLEOTIDE SEQUENCE [LARGE SCALE GENOMIC DNA]</scope>
    <source>
        <strain evidence="3 4">Enr8</strain>
    </source>
</reference>
<dbReference type="RefSeq" id="WP_146431373.1">
    <property type="nucleotide sequence ID" value="NZ_SJPF01000002.1"/>
</dbReference>
<name>A0A5C5VA10_9BACT</name>
<organism evidence="3 4">
    <name type="scientific">Blastopirellula retiformator</name>
    <dbReference type="NCBI Taxonomy" id="2527970"/>
    <lineage>
        <taxon>Bacteria</taxon>
        <taxon>Pseudomonadati</taxon>
        <taxon>Planctomycetota</taxon>
        <taxon>Planctomycetia</taxon>
        <taxon>Pirellulales</taxon>
        <taxon>Pirellulaceae</taxon>
        <taxon>Blastopirellula</taxon>
    </lineage>
</organism>
<dbReference type="AlphaFoldDB" id="A0A5C5VA10"/>
<comment type="caution">
    <text evidence="3">The sequence shown here is derived from an EMBL/GenBank/DDBJ whole genome shotgun (WGS) entry which is preliminary data.</text>
</comment>
<keyword evidence="2" id="KW-1133">Transmembrane helix</keyword>
<evidence type="ECO:0000256" key="2">
    <source>
        <dbReference type="SAM" id="Phobius"/>
    </source>
</evidence>
<dbReference type="OrthoDB" id="243083at2"/>
<gene>
    <name evidence="3" type="ORF">Enr8_22250</name>
</gene>
<keyword evidence="2" id="KW-0472">Membrane</keyword>
<keyword evidence="4" id="KW-1185">Reference proteome</keyword>
<dbReference type="Proteomes" id="UP000318878">
    <property type="component" value="Unassembled WGS sequence"/>
</dbReference>
<evidence type="ECO:0000256" key="1">
    <source>
        <dbReference type="SAM" id="MobiDB-lite"/>
    </source>
</evidence>
<feature type="region of interest" description="Disordered" evidence="1">
    <location>
        <begin position="478"/>
        <end position="499"/>
    </location>
</feature>
<evidence type="ECO:0008006" key="5">
    <source>
        <dbReference type="Google" id="ProtNLM"/>
    </source>
</evidence>
<feature type="compositionally biased region" description="Basic and acidic residues" evidence="1">
    <location>
        <begin position="486"/>
        <end position="499"/>
    </location>
</feature>
<keyword evidence="2" id="KW-0812">Transmembrane</keyword>
<dbReference type="EMBL" id="SJPF01000002">
    <property type="protein sequence ID" value="TWT34810.1"/>
    <property type="molecule type" value="Genomic_DNA"/>
</dbReference>
<sequence length="499" mass="53886">MSIVRNLFVLGLIVCVGYSGYVIYLTHYAGLNSTEDEASYDEAPLFAPQSFSSLDKQTPQAPTIVLSTNPAPEISLPSAAEIAPPTMTAAKIETPETTAQLADELPKSPPVEGWKSRPTGELIMEAEKNLTDGKPFLGYRMLSTALQREDLSDDQRRQLLATLQPLADKIVFAPHKHLALPAVTVKGGVTLEKIATERQLPLSLLRAINGLEAEQQPEAGDALKVIDGPLTLRLDADRNELTLWTGSGFARSFAIHQLPAEIQNGRSQLLRTADEEKTTLAVADVTLYDSSAESSELPWQQLVGLLDDETTLIVSGVDPAPVEPIVTQPPMSEAQVVSAEMPAKETTAPVEEFSPESAAPIDALRVEVFSPPKSIAVGKGANFGLRIVNLSDKPAPDVSAMIFFSEGLEPIKLEGAEGRLAVGQAAFQPMTLAPRGHVDLEILATVNEHGRQIYRVEVRCDAWESHLVSEVAVSALNEAPQPPKLDLTEKPQLENPSKR</sequence>
<feature type="transmembrane region" description="Helical" evidence="2">
    <location>
        <begin position="7"/>
        <end position="25"/>
    </location>
</feature>